<organism evidence="1 2">
    <name type="scientific">Floridaenema evergladense BLCC-F167</name>
    <dbReference type="NCBI Taxonomy" id="3153639"/>
    <lineage>
        <taxon>Bacteria</taxon>
        <taxon>Bacillati</taxon>
        <taxon>Cyanobacteriota</taxon>
        <taxon>Cyanophyceae</taxon>
        <taxon>Oscillatoriophycideae</taxon>
        <taxon>Aerosakkonematales</taxon>
        <taxon>Aerosakkonemataceae</taxon>
        <taxon>Floridanema</taxon>
        <taxon>Floridanema evergladense</taxon>
    </lineage>
</organism>
<gene>
    <name evidence="1" type="ORF">ACE1CA_06105</name>
</gene>
<proteinExistence type="predicted"/>
<evidence type="ECO:0000313" key="2">
    <source>
        <dbReference type="Proteomes" id="UP001576780"/>
    </source>
</evidence>
<evidence type="ECO:0000313" key="1">
    <source>
        <dbReference type="EMBL" id="MFB2834090.1"/>
    </source>
</evidence>
<sequence length="53" mass="6136">MRRHNPTLERFLDEALADLAKESAEMDRIIAEINKPDPETDKSIKFVLPEIDL</sequence>
<dbReference type="EMBL" id="JBHFNT010000051">
    <property type="protein sequence ID" value="MFB2834090.1"/>
    <property type="molecule type" value="Genomic_DNA"/>
</dbReference>
<name>A0ABV4WGA7_9CYAN</name>
<dbReference type="Proteomes" id="UP001576780">
    <property type="component" value="Unassembled WGS sequence"/>
</dbReference>
<dbReference type="RefSeq" id="WP_413276536.1">
    <property type="nucleotide sequence ID" value="NZ_JBHFNT010000051.1"/>
</dbReference>
<reference evidence="1 2" key="1">
    <citation type="submission" date="2024-09" db="EMBL/GenBank/DDBJ databases">
        <title>Floridaenema gen nov. (Aerosakkonemataceae, Aerosakkonematales ord. nov., Cyanobacteria) from benthic tropical and subtropical fresh waters, with the description of four new species.</title>
        <authorList>
            <person name="Moretto J.A."/>
            <person name="Berthold D.E."/>
            <person name="Lefler F.W."/>
            <person name="Huang I.-S."/>
            <person name="Laughinghouse H. IV."/>
        </authorList>
    </citation>
    <scope>NUCLEOTIDE SEQUENCE [LARGE SCALE GENOMIC DNA]</scope>
    <source>
        <strain evidence="1 2">BLCC-F167</strain>
    </source>
</reference>
<keyword evidence="2" id="KW-1185">Reference proteome</keyword>
<protein>
    <submittedName>
        <fullName evidence="1">Uncharacterized protein</fullName>
    </submittedName>
</protein>
<accession>A0ABV4WGA7</accession>
<comment type="caution">
    <text evidence="1">The sequence shown here is derived from an EMBL/GenBank/DDBJ whole genome shotgun (WGS) entry which is preliminary data.</text>
</comment>